<protein>
    <submittedName>
        <fullName evidence="1">Uncharacterized protein</fullName>
    </submittedName>
</protein>
<proteinExistence type="predicted"/>
<evidence type="ECO:0000313" key="1">
    <source>
        <dbReference type="EMBL" id="CAE6463363.1"/>
    </source>
</evidence>
<dbReference type="Proteomes" id="UP000663846">
    <property type="component" value="Unassembled WGS sequence"/>
</dbReference>
<reference evidence="1" key="1">
    <citation type="submission" date="2021-01" db="EMBL/GenBank/DDBJ databases">
        <authorList>
            <person name="Kaushik A."/>
        </authorList>
    </citation>
    <scope>NUCLEOTIDE SEQUENCE</scope>
    <source>
        <strain evidence="1">AG1-1C</strain>
    </source>
</reference>
<sequence>MSKPAVQGATKIPLIDQPTIEKPDNMVVVIMDKAGGMQTIQFVLDPHNLGKINALIALDNTDPHQLPSLNYKTLVNATKRLKGGHDNALVKDAAANQGGNIGNIGAAANQQINKATPAAPQPANMNGNIDTTALLQAFVASTTATQNMFTEVLNKLDRDRDVGRRGDLSLFSQI</sequence>
<accession>A0A8H3BT19</accession>
<comment type="caution">
    <text evidence="1">The sequence shown here is derived from an EMBL/GenBank/DDBJ whole genome shotgun (WGS) entry which is preliminary data.</text>
</comment>
<dbReference type="AlphaFoldDB" id="A0A8H3BT19"/>
<dbReference type="EMBL" id="CAJMWS010000786">
    <property type="protein sequence ID" value="CAE6463363.1"/>
    <property type="molecule type" value="Genomic_DNA"/>
</dbReference>
<gene>
    <name evidence="1" type="ORF">RDB_LOCUS163262</name>
</gene>
<organism evidence="1 2">
    <name type="scientific">Rhizoctonia solani</name>
    <dbReference type="NCBI Taxonomy" id="456999"/>
    <lineage>
        <taxon>Eukaryota</taxon>
        <taxon>Fungi</taxon>
        <taxon>Dikarya</taxon>
        <taxon>Basidiomycota</taxon>
        <taxon>Agaricomycotina</taxon>
        <taxon>Agaricomycetes</taxon>
        <taxon>Cantharellales</taxon>
        <taxon>Ceratobasidiaceae</taxon>
        <taxon>Rhizoctonia</taxon>
    </lineage>
</organism>
<evidence type="ECO:0000313" key="2">
    <source>
        <dbReference type="Proteomes" id="UP000663846"/>
    </source>
</evidence>
<name>A0A8H3BT19_9AGAM</name>